<name>U6GPD2_EIMAC</name>
<sequence>MIGEDPDTAAAGSAARAGRAKAARTTAAAAAAAAAGSRCCAPELLQRDAEVSAAQFAIQKHTRLLELEKRRLRDLSDASLRAQAEYEDKRSRYAFNKPNIRKEFHQAEQQIHLLEDRVAFAASKHNTEISFAAELRLAIDKQRKERLSLEQAHLLLTKEAAAQQSELHAIKQQIAELQQQEQQALQTKRKLYQERDKERAEFKQTLEKKQQVLKQHEQRLKEMLQQASKDNQKLQAQIRSSACAAADGEQQEAAKEKLIKDIFKATLLNAAHRRSIRLYKKQIQIFDKAMESIKKSTGISGVYK</sequence>
<evidence type="ECO:0000313" key="3">
    <source>
        <dbReference type="Proteomes" id="UP000018050"/>
    </source>
</evidence>
<keyword evidence="3" id="KW-1185">Reference proteome</keyword>
<proteinExistence type="predicted"/>
<dbReference type="InterPro" id="IPR051876">
    <property type="entry name" value="ODA-DC/CCD"/>
</dbReference>
<dbReference type="RefSeq" id="XP_013248410.1">
    <property type="nucleotide sequence ID" value="XM_013392956.1"/>
</dbReference>
<protein>
    <submittedName>
        <fullName evidence="2">Uncharacterized protein</fullName>
    </submittedName>
</protein>
<dbReference type="EMBL" id="HG671999">
    <property type="protein sequence ID" value="CDI82061.1"/>
    <property type="molecule type" value="Genomic_DNA"/>
</dbReference>
<evidence type="ECO:0000313" key="2">
    <source>
        <dbReference type="EMBL" id="CDI82061.1"/>
    </source>
</evidence>
<feature type="coiled-coil region" evidence="1">
    <location>
        <begin position="58"/>
        <end position="237"/>
    </location>
</feature>
<dbReference type="Proteomes" id="UP000018050">
    <property type="component" value="Unassembled WGS sequence"/>
</dbReference>
<dbReference type="VEuPathDB" id="ToxoDB:EAH_00064530"/>
<evidence type="ECO:0000256" key="1">
    <source>
        <dbReference type="SAM" id="Coils"/>
    </source>
</evidence>
<dbReference type="GeneID" id="25274523"/>
<gene>
    <name evidence="2" type="ORF">EAH_00064530</name>
</gene>
<dbReference type="AlphaFoldDB" id="U6GPD2"/>
<dbReference type="PANTHER" id="PTHR21694">
    <property type="entry name" value="COILED-COIL DOMAIN-CONTAINING PROTEIN 63"/>
    <property type="match status" value="1"/>
</dbReference>
<accession>U6GPD2</accession>
<dbReference type="OrthoDB" id="6766775at2759"/>
<reference evidence="2" key="1">
    <citation type="submission" date="2013-10" db="EMBL/GenBank/DDBJ databases">
        <title>Genomic analysis of the causative agents of coccidiosis in chickens.</title>
        <authorList>
            <person name="Reid A.J."/>
            <person name="Blake D."/>
            <person name="Billington K."/>
            <person name="Browne H."/>
            <person name="Dunn M."/>
            <person name="Hung S."/>
            <person name="Kawahara F."/>
            <person name="Miranda-Saavedra D."/>
            <person name="Mourier T."/>
            <person name="Nagra H."/>
            <person name="Otto T.D."/>
            <person name="Rawlings N."/>
            <person name="Sanchez A."/>
            <person name="Sanders M."/>
            <person name="Subramaniam C."/>
            <person name="Tay Y."/>
            <person name="Dear P."/>
            <person name="Doerig C."/>
            <person name="Gruber A."/>
            <person name="Parkinson J."/>
            <person name="Shirley M."/>
            <person name="Wan K.L."/>
            <person name="Berriman M."/>
            <person name="Tomley F."/>
            <person name="Pain A."/>
        </authorList>
    </citation>
    <scope>NUCLEOTIDE SEQUENCE [LARGE SCALE GENOMIC DNA]</scope>
    <source>
        <strain evidence="2">Houghton</strain>
    </source>
</reference>
<dbReference type="PANTHER" id="PTHR21694:SF18">
    <property type="entry name" value="COILED-COIL DOMAIN-CONTAINING PROTEIN 63"/>
    <property type="match status" value="1"/>
</dbReference>
<dbReference type="OMA" id="ESHEWEI"/>
<reference evidence="2" key="2">
    <citation type="submission" date="2013-10" db="EMBL/GenBank/DDBJ databases">
        <authorList>
            <person name="Aslett M."/>
        </authorList>
    </citation>
    <scope>NUCLEOTIDE SEQUENCE [LARGE SCALE GENOMIC DNA]</scope>
    <source>
        <strain evidence="2">Houghton</strain>
    </source>
</reference>
<keyword evidence="1" id="KW-0175">Coiled coil</keyword>
<organism evidence="2 3">
    <name type="scientific">Eimeria acervulina</name>
    <name type="common">Coccidian parasite</name>
    <dbReference type="NCBI Taxonomy" id="5801"/>
    <lineage>
        <taxon>Eukaryota</taxon>
        <taxon>Sar</taxon>
        <taxon>Alveolata</taxon>
        <taxon>Apicomplexa</taxon>
        <taxon>Conoidasida</taxon>
        <taxon>Coccidia</taxon>
        <taxon>Eucoccidiorida</taxon>
        <taxon>Eimeriorina</taxon>
        <taxon>Eimeriidae</taxon>
        <taxon>Eimeria</taxon>
    </lineage>
</organism>